<protein>
    <recommendedName>
        <fullName evidence="1">DUF7691 domain-containing protein</fullName>
    </recommendedName>
</protein>
<gene>
    <name evidence="2" type="ORF">SRIMR7_37600</name>
</gene>
<dbReference type="EMBL" id="CP094298">
    <property type="protein sequence ID" value="UNZ07888.1"/>
    <property type="molecule type" value="Genomic_DNA"/>
</dbReference>
<dbReference type="InterPro" id="IPR056108">
    <property type="entry name" value="DUF7691"/>
</dbReference>
<dbReference type="GeneID" id="66852969"/>
<sequence>MSSSLSVHLLDVTATRALVGSGDNQLLEVIRAEFGDDLARDDDYHSDAIEQGAPTSDEALHAVIHGGPFSENRDHAFQYGYAYKRLCSLTGAFLPNDCFTPHKGDWLSVVDQGLKALGITAVSVEAFSHGAPPAPLPYSYTPGCGEWTPDHIAQALEQFETTKRAVDESGQAPPLEPEVVDAVMQCLGWMRHAQARPGFGIIGFRA</sequence>
<organism evidence="2 3">
    <name type="scientific">Streptomyces rimosus subsp. rimosus</name>
    <dbReference type="NCBI Taxonomy" id="132474"/>
    <lineage>
        <taxon>Bacteria</taxon>
        <taxon>Bacillati</taxon>
        <taxon>Actinomycetota</taxon>
        <taxon>Actinomycetes</taxon>
        <taxon>Kitasatosporales</taxon>
        <taxon>Streptomycetaceae</taxon>
        <taxon>Streptomyces</taxon>
    </lineage>
</organism>
<dbReference type="RefSeq" id="WP_003983097.1">
    <property type="nucleotide sequence ID" value="NZ_CP043497.1"/>
</dbReference>
<proteinExistence type="predicted"/>
<dbReference type="Pfam" id="PF24740">
    <property type="entry name" value="DUF7691"/>
    <property type="match status" value="1"/>
</dbReference>
<accession>A0ABY3ZCL7</accession>
<keyword evidence="3" id="KW-1185">Reference proteome</keyword>
<evidence type="ECO:0000313" key="2">
    <source>
        <dbReference type="EMBL" id="UNZ07888.1"/>
    </source>
</evidence>
<name>A0ABY3ZCL7_STRRM</name>
<dbReference type="Proteomes" id="UP000829494">
    <property type="component" value="Chromosome"/>
</dbReference>
<feature type="domain" description="DUF7691" evidence="1">
    <location>
        <begin position="1"/>
        <end position="205"/>
    </location>
</feature>
<evidence type="ECO:0000313" key="3">
    <source>
        <dbReference type="Proteomes" id="UP000829494"/>
    </source>
</evidence>
<reference evidence="2 3" key="1">
    <citation type="submission" date="2022-03" db="EMBL/GenBank/DDBJ databases">
        <title>Complete genome of Streptomyces rimosus ssp. rimosus R7 (=ATCC 10970).</title>
        <authorList>
            <person name="Beganovic S."/>
            <person name="Ruckert C."/>
            <person name="Busche T."/>
            <person name="Kalinowski J."/>
            <person name="Wittmann C."/>
        </authorList>
    </citation>
    <scope>NUCLEOTIDE SEQUENCE [LARGE SCALE GENOMIC DNA]</scope>
    <source>
        <strain evidence="2 3">R7</strain>
    </source>
</reference>
<evidence type="ECO:0000259" key="1">
    <source>
        <dbReference type="Pfam" id="PF24740"/>
    </source>
</evidence>